<dbReference type="Pfam" id="PF12796">
    <property type="entry name" value="Ank_2"/>
    <property type="match status" value="1"/>
</dbReference>
<proteinExistence type="predicted"/>
<dbReference type="PANTHER" id="PTHR46586">
    <property type="entry name" value="ANKYRIN REPEAT-CONTAINING PROTEIN"/>
    <property type="match status" value="1"/>
</dbReference>
<dbReference type="SUPFAM" id="SSF48403">
    <property type="entry name" value="Ankyrin repeat"/>
    <property type="match status" value="1"/>
</dbReference>
<dbReference type="OrthoDB" id="60283at2759"/>
<accession>A0A9W6TVZ8</accession>
<dbReference type="AlphaFoldDB" id="A0A9W6TVZ8"/>
<dbReference type="InterPro" id="IPR052050">
    <property type="entry name" value="SecEffector_AnkRepeat"/>
</dbReference>
<name>A0A9W6TVZ8_9STRA</name>
<evidence type="ECO:0000313" key="2">
    <source>
        <dbReference type="EMBL" id="GMF23535.1"/>
    </source>
</evidence>
<dbReference type="PANTHER" id="PTHR46586:SF3">
    <property type="entry name" value="ANKYRIN REPEAT-CONTAINING PROTEIN"/>
    <property type="match status" value="1"/>
</dbReference>
<dbReference type="InterPro" id="IPR036770">
    <property type="entry name" value="Ankyrin_rpt-contain_sf"/>
</dbReference>
<gene>
    <name evidence="2" type="ORF">Plil01_000951600</name>
</gene>
<dbReference type="EMBL" id="BSXW01000479">
    <property type="protein sequence ID" value="GMF23535.1"/>
    <property type="molecule type" value="Genomic_DNA"/>
</dbReference>
<dbReference type="Pfam" id="PF13637">
    <property type="entry name" value="Ank_4"/>
    <property type="match status" value="1"/>
</dbReference>
<feature type="compositionally biased region" description="Basic residues" evidence="1">
    <location>
        <begin position="320"/>
        <end position="333"/>
    </location>
</feature>
<protein>
    <submittedName>
        <fullName evidence="2">Unnamed protein product</fullName>
    </submittedName>
</protein>
<feature type="region of interest" description="Disordered" evidence="1">
    <location>
        <begin position="306"/>
        <end position="333"/>
    </location>
</feature>
<evidence type="ECO:0000256" key="1">
    <source>
        <dbReference type="SAM" id="MobiDB-lite"/>
    </source>
</evidence>
<evidence type="ECO:0000313" key="3">
    <source>
        <dbReference type="Proteomes" id="UP001165083"/>
    </source>
</evidence>
<dbReference type="Proteomes" id="UP001165083">
    <property type="component" value="Unassembled WGS sequence"/>
</dbReference>
<comment type="caution">
    <text evidence="2">The sequence shown here is derived from an EMBL/GenBank/DDBJ whole genome shotgun (WGS) entry which is preliminary data.</text>
</comment>
<dbReference type="InterPro" id="IPR002110">
    <property type="entry name" value="Ankyrin_rpt"/>
</dbReference>
<organism evidence="2 3">
    <name type="scientific">Phytophthora lilii</name>
    <dbReference type="NCBI Taxonomy" id="2077276"/>
    <lineage>
        <taxon>Eukaryota</taxon>
        <taxon>Sar</taxon>
        <taxon>Stramenopiles</taxon>
        <taxon>Oomycota</taxon>
        <taxon>Peronosporomycetes</taxon>
        <taxon>Peronosporales</taxon>
        <taxon>Peronosporaceae</taxon>
        <taxon>Phytophthora</taxon>
    </lineage>
</organism>
<sequence>MNSDAREDESFPVLTSVLVVCRQYLSSCNAESRTGVERLIDEYLNTFSSRLKVWQACRLGRSRRALEYLAAHDPDWGNGGRIAEHAVIRGFLHVIKWVGECYPDRTSWISSEGNPLMDDAAEFGHISVLEWLHANRSEGCTTGAMDRAAAVGNLEVVQWLHEHCDEGCTTQAMNDAAAHGHLRVVEWLHENRSEGCSKSAICSAAANDHLAVVRFLLENRREVCTADAMRCAAENGHLELVQWLYVNRGDSHVGAALRYAAKHGHTAMVEWLYWIVREQRRGDTCIRDAARIALEAGHKRLSKQLERKLKRPREAPPSKAKQRAQKRKRLRRR</sequence>
<dbReference type="Gene3D" id="1.25.40.20">
    <property type="entry name" value="Ankyrin repeat-containing domain"/>
    <property type="match status" value="2"/>
</dbReference>
<keyword evidence="3" id="KW-1185">Reference proteome</keyword>
<reference evidence="2" key="1">
    <citation type="submission" date="2023-04" db="EMBL/GenBank/DDBJ databases">
        <title>Phytophthora lilii NBRC 32176.</title>
        <authorList>
            <person name="Ichikawa N."/>
            <person name="Sato H."/>
            <person name="Tonouchi N."/>
        </authorList>
    </citation>
    <scope>NUCLEOTIDE SEQUENCE</scope>
    <source>
        <strain evidence="2">NBRC 32176</strain>
    </source>
</reference>
<feature type="compositionally biased region" description="Basic and acidic residues" evidence="1">
    <location>
        <begin position="306"/>
        <end position="316"/>
    </location>
</feature>